<dbReference type="EMBL" id="CAJNOI010000022">
    <property type="protein sequence ID" value="CAF0841270.1"/>
    <property type="molecule type" value="Genomic_DNA"/>
</dbReference>
<feature type="transmembrane region" description="Helical" evidence="12">
    <location>
        <begin position="2800"/>
        <end position="2819"/>
    </location>
</feature>
<dbReference type="InterPro" id="IPR011042">
    <property type="entry name" value="6-blade_b-propeller_TolB-like"/>
</dbReference>
<dbReference type="InterPro" id="IPR001258">
    <property type="entry name" value="NHL_repeat"/>
</dbReference>
<feature type="domain" description="PLAT" evidence="13">
    <location>
        <begin position="2053"/>
        <end position="2172"/>
    </location>
</feature>
<keyword evidence="3 12" id="KW-0812">Transmembrane</keyword>
<feature type="repeat" description="NHL" evidence="11">
    <location>
        <begin position="475"/>
        <end position="514"/>
    </location>
</feature>
<comment type="caution">
    <text evidence="16">The sequence shown here is derived from an EMBL/GenBank/DDBJ whole genome shotgun (WGS) entry which is preliminary data.</text>
</comment>
<evidence type="ECO:0000256" key="11">
    <source>
        <dbReference type="PROSITE-ProRule" id="PRU00504"/>
    </source>
</evidence>
<dbReference type="OrthoDB" id="5322100at2759"/>
<dbReference type="EMBL" id="CAJNOM010000180">
    <property type="protein sequence ID" value="CAF1188785.1"/>
    <property type="molecule type" value="Genomic_DNA"/>
</dbReference>
<evidence type="ECO:0000256" key="8">
    <source>
        <dbReference type="ARBA" id="ARBA00023180"/>
    </source>
</evidence>
<evidence type="ECO:0000259" key="13">
    <source>
        <dbReference type="PROSITE" id="PS50095"/>
    </source>
</evidence>
<dbReference type="PROSITE" id="PS51125">
    <property type="entry name" value="NHL"/>
    <property type="match status" value="3"/>
</dbReference>
<dbReference type="PRINTS" id="PR01433">
    <property type="entry name" value="POLYCYSTIN2"/>
</dbReference>
<keyword evidence="6 12" id="KW-1133">Transmembrane helix</keyword>
<dbReference type="CDD" id="cd01752">
    <property type="entry name" value="PLAT_polycystin"/>
    <property type="match status" value="1"/>
</dbReference>
<dbReference type="EMBL" id="CAJNOM010000184">
    <property type="protein sequence ID" value="CAF1194301.1"/>
    <property type="molecule type" value="Genomic_DNA"/>
</dbReference>
<dbReference type="FunFam" id="2.60.60.20:FF:000022">
    <property type="entry name" value="Uncharacterized protein"/>
    <property type="match status" value="1"/>
</dbReference>
<feature type="repeat" description="NHL" evidence="11">
    <location>
        <begin position="781"/>
        <end position="811"/>
    </location>
</feature>
<dbReference type="InterPro" id="IPR002859">
    <property type="entry name" value="PKD/REJ-like"/>
</dbReference>
<keyword evidence="7 12" id="KW-0472">Membrane</keyword>
<comment type="similarity">
    <text evidence="2">Belongs to the polycystin family.</text>
</comment>
<dbReference type="PANTHER" id="PTHR10877">
    <property type="entry name" value="POLYCYSTIN FAMILY MEMBER"/>
    <property type="match status" value="1"/>
</dbReference>
<feature type="transmembrane region" description="Helical" evidence="12">
    <location>
        <begin position="2840"/>
        <end position="2862"/>
    </location>
</feature>
<dbReference type="InterPro" id="IPR046791">
    <property type="entry name" value="Polycystin_dom"/>
</dbReference>
<feature type="transmembrane region" description="Helical" evidence="12">
    <location>
        <begin position="2261"/>
        <end position="2282"/>
    </location>
</feature>
<feature type="transmembrane region" description="Helical" evidence="12">
    <location>
        <begin position="2319"/>
        <end position="2344"/>
    </location>
</feature>
<dbReference type="Gene3D" id="2.40.10.500">
    <property type="match status" value="1"/>
</dbReference>
<evidence type="ECO:0000313" key="15">
    <source>
        <dbReference type="EMBL" id="CAF1188785.1"/>
    </source>
</evidence>
<keyword evidence="5" id="KW-0677">Repeat</keyword>
<dbReference type="Proteomes" id="UP000663877">
    <property type="component" value="Unassembled WGS sequence"/>
</dbReference>
<comment type="subcellular location">
    <subcellularLocation>
        <location evidence="1">Membrane</location>
        <topology evidence="1">Multi-pass membrane protein</topology>
    </subcellularLocation>
</comment>
<feature type="transmembrane region" description="Helical" evidence="12">
    <location>
        <begin position="2750"/>
        <end position="2768"/>
    </location>
</feature>
<gene>
    <name evidence="14" type="ORF">BJG266_LOCUS7325</name>
    <name evidence="15" type="ORF">QVE165_LOCUS25122</name>
    <name evidence="16" type="ORF">QVE165_LOCUS25432</name>
</gene>
<dbReference type="InterPro" id="IPR042060">
    <property type="entry name" value="PLAT_polycystin1"/>
</dbReference>
<evidence type="ECO:0000256" key="12">
    <source>
        <dbReference type="SAM" id="Phobius"/>
    </source>
</evidence>
<reference evidence="16" key="1">
    <citation type="submission" date="2021-02" db="EMBL/GenBank/DDBJ databases">
        <authorList>
            <person name="Nowell W R."/>
        </authorList>
    </citation>
    <scope>NUCLEOTIDE SEQUENCE</scope>
</reference>
<evidence type="ECO:0000313" key="14">
    <source>
        <dbReference type="EMBL" id="CAF0841270.1"/>
    </source>
</evidence>
<keyword evidence="4" id="KW-0732">Signal</keyword>
<dbReference type="InterPro" id="IPR013122">
    <property type="entry name" value="PKD1_2_channel"/>
</dbReference>
<evidence type="ECO:0000256" key="3">
    <source>
        <dbReference type="ARBA" id="ARBA00022692"/>
    </source>
</evidence>
<dbReference type="GO" id="GO:0005509">
    <property type="term" value="F:calcium ion binding"/>
    <property type="evidence" value="ECO:0007669"/>
    <property type="project" value="InterPro"/>
</dbReference>
<feature type="transmembrane region" description="Helical" evidence="12">
    <location>
        <begin position="2706"/>
        <end position="2730"/>
    </location>
</feature>
<evidence type="ECO:0000313" key="16">
    <source>
        <dbReference type="EMBL" id="CAF1194301.1"/>
    </source>
</evidence>
<feature type="transmembrane region" description="Helical" evidence="12">
    <location>
        <begin position="2364"/>
        <end position="2387"/>
    </location>
</feature>
<evidence type="ECO:0000256" key="9">
    <source>
        <dbReference type="PIRSR" id="PIRSR603915-2"/>
    </source>
</evidence>
<name>A0A814VXG9_9BILA</name>
<dbReference type="Pfam" id="PF02010">
    <property type="entry name" value="REJ"/>
    <property type="match status" value="1"/>
</dbReference>
<dbReference type="InterPro" id="IPR001024">
    <property type="entry name" value="PLAT/LH2_dom"/>
</dbReference>
<feature type="disulfide bond" evidence="9">
    <location>
        <begin position="2566"/>
        <end position="2576"/>
    </location>
</feature>
<dbReference type="GO" id="GO:0016020">
    <property type="term" value="C:membrane"/>
    <property type="evidence" value="ECO:0007669"/>
    <property type="project" value="UniProtKB-SubCell"/>
</dbReference>
<dbReference type="Pfam" id="PF01477">
    <property type="entry name" value="PLAT"/>
    <property type="match status" value="1"/>
</dbReference>
<proteinExistence type="inferred from homology"/>
<evidence type="ECO:0000256" key="6">
    <source>
        <dbReference type="ARBA" id="ARBA00022989"/>
    </source>
</evidence>
<dbReference type="SUPFAM" id="SSF49723">
    <property type="entry name" value="Lipase/lipooxygenase domain (PLAT/LH2 domain)"/>
    <property type="match status" value="1"/>
</dbReference>
<feature type="transmembrane region" description="Helical" evidence="12">
    <location>
        <begin position="2898"/>
        <end position="2923"/>
    </location>
</feature>
<keyword evidence="8" id="KW-0325">Glycoprotein</keyword>
<dbReference type="PANTHER" id="PTHR10877:SF194">
    <property type="entry name" value="LOCATION OF VULVA DEFECTIVE 1"/>
    <property type="match status" value="1"/>
</dbReference>
<feature type="transmembrane region" description="Helical" evidence="12">
    <location>
        <begin position="2457"/>
        <end position="2476"/>
    </location>
</feature>
<dbReference type="InterPro" id="IPR051223">
    <property type="entry name" value="Polycystin"/>
</dbReference>
<feature type="repeat" description="NHL" evidence="11">
    <location>
        <begin position="866"/>
        <end position="909"/>
    </location>
</feature>
<dbReference type="SMART" id="SM00308">
    <property type="entry name" value="LH2"/>
    <property type="match status" value="1"/>
</dbReference>
<dbReference type="GO" id="GO:0050982">
    <property type="term" value="P:detection of mechanical stimulus"/>
    <property type="evidence" value="ECO:0007669"/>
    <property type="project" value="TreeGrafter"/>
</dbReference>
<keyword evidence="17" id="KW-1185">Reference proteome</keyword>
<comment type="caution">
    <text evidence="10">Lacks conserved residue(s) required for the propagation of feature annotation.</text>
</comment>
<dbReference type="Gene3D" id="2.60.60.20">
    <property type="entry name" value="PLAT/LH2 domain"/>
    <property type="match status" value="1"/>
</dbReference>
<evidence type="ECO:0000256" key="2">
    <source>
        <dbReference type="ARBA" id="ARBA00007200"/>
    </source>
</evidence>
<evidence type="ECO:0000256" key="4">
    <source>
        <dbReference type="ARBA" id="ARBA00022729"/>
    </source>
</evidence>
<dbReference type="Pfam" id="PF01436">
    <property type="entry name" value="NHL"/>
    <property type="match status" value="1"/>
</dbReference>
<dbReference type="InterPro" id="IPR036392">
    <property type="entry name" value="PLAT/LH2_dom_sf"/>
</dbReference>
<dbReference type="GO" id="GO:0005262">
    <property type="term" value="F:calcium channel activity"/>
    <property type="evidence" value="ECO:0007669"/>
    <property type="project" value="TreeGrafter"/>
</dbReference>
<dbReference type="Gene3D" id="2.120.10.30">
    <property type="entry name" value="TolB, C-terminal domain"/>
    <property type="match status" value="4"/>
</dbReference>
<evidence type="ECO:0000256" key="5">
    <source>
        <dbReference type="ARBA" id="ARBA00022737"/>
    </source>
</evidence>
<evidence type="ECO:0000256" key="10">
    <source>
        <dbReference type="PROSITE-ProRule" id="PRU00152"/>
    </source>
</evidence>
<protein>
    <recommendedName>
        <fullName evidence="13">PLAT domain-containing protein</fullName>
    </recommendedName>
</protein>
<dbReference type="PROSITE" id="PS50095">
    <property type="entry name" value="PLAT"/>
    <property type="match status" value="1"/>
</dbReference>
<dbReference type="Proteomes" id="UP000663832">
    <property type="component" value="Unassembled WGS sequence"/>
</dbReference>
<dbReference type="Pfam" id="PF08016">
    <property type="entry name" value="PKD_channel"/>
    <property type="match status" value="1"/>
</dbReference>
<dbReference type="SUPFAM" id="SSF101898">
    <property type="entry name" value="NHL repeat"/>
    <property type="match status" value="3"/>
</dbReference>
<feature type="transmembrane region" description="Helical" evidence="12">
    <location>
        <begin position="2010"/>
        <end position="2030"/>
    </location>
</feature>
<evidence type="ECO:0000256" key="7">
    <source>
        <dbReference type="ARBA" id="ARBA00023136"/>
    </source>
</evidence>
<dbReference type="CDD" id="cd05819">
    <property type="entry name" value="NHL"/>
    <property type="match status" value="3"/>
</dbReference>
<dbReference type="Pfam" id="PF20519">
    <property type="entry name" value="Polycystin_dom"/>
    <property type="match status" value="1"/>
</dbReference>
<evidence type="ECO:0000256" key="1">
    <source>
        <dbReference type="ARBA" id="ARBA00004141"/>
    </source>
</evidence>
<sequence>MGPRPRDIFINTNNTIYVTSEAADRIIVWSEGNTIPIKNISGNISNPFSLFVTTAGEIYVDSDNSTGRIDKWTLNSTIGIPIMYTCTKCYDVFIDMNNNLYCSMSSSQQIVTKSLDVVSNALTIVAGTGTAGNTSSMLNSPAGIYVNTNFDLYVADYLNNRVQSFQSGQLNAITVAGAESLNPTITLKHPVGIVLDGDNYLYIMDSGNYRIVGSGPNGFRCLVGCSNSNDSATNQLTSPKMLSFDSYGNMYITDYSNDRIQKFALLTNLCSETITSTLMNIKTTLNASQSNILSTITTQSSNIIQLPSTKNHGTFFICLDVSYNRPKFNAFPSWNPNGIIFANNSTIGALIMGIFVNTDNTIYVANRANNEILIWFNNSIGPTQTIQGTFSIPRSIFVTTNGDIYIDNGQSNGQVDKLVSNAITNVPVMYVSASCYGLFVDINDTLYCSMYDLHQVIAQSLHSMSNKTIIVAGTGCVGSTSNMLDGPCGIYVNTNFDLYVADYHNNRIQLFQSEQLNGITAAGAGSLDTTITLNGPTGIVLDADSYLYIVEFSNNRIVGSGPNGFRCLVGCFESYGSASNQLLSPYALSFDSYGNMFVSDYGNNRIQKFTFLNNTLDPSYNQPKFCQNASWNPNASTFANSITVGSNPWAIFVNTNNTIYVAGYSNSSIQIWSNNSINPTQTIQRGSLYPFSIFVTINDDIYVDNGGLNYRVDKWTLNGNTSVPVMHVSVSCYGLFVDTTDTLYCSMLNLHQIVKRWLNDNSSTPTITAGTGTAGNTSSMLDGPAGIYVNTNFDLYVADYNNNRIQLFQSGEINGITVAGAESLNTTITLNGPIGIVLDADNYLFIVEYLNNRIVGSGPNGFRCLVGCSGSSSSAPNQLLYPATLSFDSYGNMFVTDYGNRRIQKFILSTNSCDETTSTVNPTTTQNQKEHITSTEYMTTSNILTTNQTCFIPKITLIPGISTLSSPIQFRRSQDFYIISLIELNCSNSLSMITQWTITNCTSICLQKIQLDPTIITTLSELYIPRNTLAYGIYELKLTVTMTKIPSLTSSSSVYIQITSSGITANLIEYGTSMITRGKQQNLEFDPGSYSIDYDNNVFNASNWIYKYYCRIYGLYMFPNLQGSLLSIDDIRNDPLNPSCLLNRTGWQFSNSIESGLTILSDSLQSNETYQFMVYMTNRRNSSLQATGYVLVKVEDTYPQMILISCIISTLCVPNLEFQFVNPTTQVALFSVCNENCTTIQNITWNVYHGEINSSSNFTKWILFNQTNFYQNIWFFGTNTSNFTATNQLFLSNPQLHLWRFEVTYTFISEISVSSLNFIINQPPYNGSCSITPLNGTTTSLFDISCPDWFDEDGIRDYAVYACTNDLTEQIIVAYSAVPTFQVRLPSGDNQTSLLHLIVYIRDTLNCIAEFNLSSVIVIPDLVGITNLINNIQNLSSGITTNPIVQLLASENQNVVAQLIISLSQELNKMNNDNIDKAISNGIPVTSISISPFGYQIPQGLSTAINKSALIEYNIELNKQANVRDYLITFITNLAITTLDSIKLQASSLAQFTKATNQLTRTTLTLAADRCYQLTIALYLKRTRIPYEDVQTAATQLIQCAANLLSAVNGPLQQRTTILNLDSLRATTFPSDYDTDLESEWSNLNLFANGNDFSWETIEKGRNIYYQSQLANQIAIQMNKIVSLLTSTLNIHLNIEQSILINTSQVLMSLKTKTVEIFSNKYIQQIENAQIQFPENLYLNLNKNSKISIRSIIEPLAPFGIANTNLSRLVTFSVIEENEISIQTNVNHPIEIIIPRDPNLIIPSMILQNVTSMNFTPYNQLFHFHYLDITSSLSISIHFEIQPLNISLAYLFIYKFDQLPQLNTSMNTIDGWTLFCPLNLTNETLYKYFINNQQTLDHQSIIFGLRELNSTEMMDSCSNTSTNSPPITNQRFNFTSNYQLRIYTSGCYYLDKTNQWKSDGLIVGPLTNHYETQCFSSHLTSFAGGFIILPESINWNYIFTNADFMKNKTIYLTVICVSVIYIILIIYAHFKDKKDLEKLGVTPLPDNHQSDEYFYQIIIFTGQRKGAGTDSNVHFVLYGDDDETHTRTLADPHRKILQRGGIDSFIMAVPKSLGLLNYIRIWHDNTGKGSSSSWFLKYIIIRNLQTMEKFHFISQRWFAVEKDDGKIERILSVANEIEKQNFSYLLTKRTYHSISDGHLWFSIFSRPPSNKFTRIQRCTCCFVLFFISMFLNIMYYDLSNEAKTSTDSLSFGSFYITRQQISIGIIVELFALIPSLLIVQLFRRLQSRKKQISPLHQTLYKIKPELNINEKEIKKKFLFPWWCIFIAYGLSIILVGLSIIFIIARGIEFGDDKTQKWLISILSGFFSSIIFTQPLKIISLAIFFACFCQKDSYDDKEANEYLDNNQLNLDNDEEYLHSIQKKSLFTYRQPIRVNRLNEDEINSARQQRLKEIHMWSIIREILIYICFLTVLYNIIYSNRNSNSFLQVNHSRKFFLNSRQINCDYTKISKIDAYWNWLENHFIENIRAQQWYNSEPPKNLSGFINDKSNRLVGWATMRQLRIKSTLCQVQNEITSTCQYDYSFHNEDKYSYKPGWKNSIIQNYSSSITQSFQYSTSKDLDTYIYVGEHGRYSGNGYVYEFRGRLVDLQSNLSLLHQLEWINNQTRAIIIQLTLYNPNVQLFTSVTFLAEFLSTTGIFTTARFEPLSFYTFTSIIQLICISIYMMIILYFMWIEIRSVLKLKWKYFQQFWSYIEVGIICCSWIIIGIYIWRYNECKRIGQLFNETNGYVYINLQLTSYINDILIFLLSFCCFFGTIKLLKLCRFNQRLCLFIQTLQYAGKELLSFSMMFSIVFISFLCLFYLLFISELDSCSSLFKTARMLFEMTLMQFDAHQFNQASTFLGPFCFSIFIILVVFICMSMFIAIINDNFRRAKENVRHNNNEDVISFMIKKFQYWTGMKKVTEEEILEERNIQMRSEYYDPIESFPDKIDQLLNALNQIYITQTMEKPRRIKETTF</sequence>
<dbReference type="InterPro" id="IPR003915">
    <property type="entry name" value="PKD_2"/>
</dbReference>
<feature type="transmembrane region" description="Helical" evidence="12">
    <location>
        <begin position="2215"/>
        <end position="2236"/>
    </location>
</feature>
<organism evidence="16 17">
    <name type="scientific">Adineta steineri</name>
    <dbReference type="NCBI Taxonomy" id="433720"/>
    <lineage>
        <taxon>Eukaryota</taxon>
        <taxon>Metazoa</taxon>
        <taxon>Spiralia</taxon>
        <taxon>Gnathifera</taxon>
        <taxon>Rotifera</taxon>
        <taxon>Eurotatoria</taxon>
        <taxon>Bdelloidea</taxon>
        <taxon>Adinetida</taxon>
        <taxon>Adinetidae</taxon>
        <taxon>Adineta</taxon>
    </lineage>
</organism>
<evidence type="ECO:0000313" key="17">
    <source>
        <dbReference type="Proteomes" id="UP000663832"/>
    </source>
</evidence>
<accession>A0A814VXG9</accession>